<evidence type="ECO:0000256" key="3">
    <source>
        <dbReference type="ARBA" id="ARBA00022475"/>
    </source>
</evidence>
<keyword evidence="3" id="KW-1003">Cell membrane</keyword>
<accession>A0A6C2UUZ5</accession>
<dbReference type="AlphaFoldDB" id="A0A6C2UUZ5"/>
<keyword evidence="5 7" id="KW-1133">Transmembrane helix</keyword>
<dbReference type="EMBL" id="CAAHFH010000003">
    <property type="protein sequence ID" value="VGO22937.1"/>
    <property type="molecule type" value="Genomic_DNA"/>
</dbReference>
<dbReference type="SUPFAM" id="SSF161098">
    <property type="entry name" value="MetI-like"/>
    <property type="match status" value="1"/>
</dbReference>
<comment type="similarity">
    <text evidence="7">Belongs to the binding-protein-dependent transport system permease family.</text>
</comment>
<evidence type="ECO:0000256" key="4">
    <source>
        <dbReference type="ARBA" id="ARBA00022692"/>
    </source>
</evidence>
<dbReference type="Pfam" id="PF19300">
    <property type="entry name" value="BPD_transp_1_N"/>
    <property type="match status" value="1"/>
</dbReference>
<sequence length="424" mass="47299">MLKYILKRILQMLPTVVGVILLTFVLFNVVGGDLAAIAMGKKVSLQSMESFDEQRGLNKPLFFGTRAKSRAYEDQDFSEGAGRWRTWSNAVYSAESAAVMLQPKSAFSPIAFKLNPDNDFEWTISFRGAGTLAGRELASKDWKTEKIRFQGMEDGGFSTEKDTLEIRRLKLRRVVKNPFDSQLLYYVKQLMRGDLGTSESLHQPVSKLLADGILPSLSLTIPIFFIGVVVSISLSLVCAFFRDTFIDRFLVMFSVALMSINYLVYIVAGQYILAYKHGMFPVWGYESARYLALPVLIGVVSGLGSNIRFYRTVMLDEMYKDYVRTAFAKGVSKPRVLFVHVLKNAMIPIITNVVIAIPFLYTGSLLLESFFGIPGLGYLGINAILSSDIDVVRALVLIGALLFVVSNLLTDICYAVADPRVKLK</sequence>
<organism evidence="9 10">
    <name type="scientific">Pontiella sulfatireligans</name>
    <dbReference type="NCBI Taxonomy" id="2750658"/>
    <lineage>
        <taxon>Bacteria</taxon>
        <taxon>Pseudomonadati</taxon>
        <taxon>Kiritimatiellota</taxon>
        <taxon>Kiritimatiellia</taxon>
        <taxon>Kiritimatiellales</taxon>
        <taxon>Pontiellaceae</taxon>
        <taxon>Pontiella</taxon>
    </lineage>
</organism>
<keyword evidence="2 7" id="KW-0813">Transport</keyword>
<evidence type="ECO:0000256" key="1">
    <source>
        <dbReference type="ARBA" id="ARBA00004651"/>
    </source>
</evidence>
<evidence type="ECO:0000256" key="2">
    <source>
        <dbReference type="ARBA" id="ARBA00022448"/>
    </source>
</evidence>
<dbReference type="Pfam" id="PF00528">
    <property type="entry name" value="BPD_transp_1"/>
    <property type="match status" value="1"/>
</dbReference>
<keyword evidence="10" id="KW-1185">Reference proteome</keyword>
<dbReference type="PANTHER" id="PTHR30465:SF0">
    <property type="entry name" value="OLIGOPEPTIDE TRANSPORT SYSTEM PERMEASE PROTEIN APPB"/>
    <property type="match status" value="1"/>
</dbReference>
<feature type="transmembrane region" description="Helical" evidence="7">
    <location>
        <begin position="249"/>
        <end position="268"/>
    </location>
</feature>
<evidence type="ECO:0000313" key="9">
    <source>
        <dbReference type="EMBL" id="VGO22937.1"/>
    </source>
</evidence>
<feature type="transmembrane region" description="Helical" evidence="7">
    <location>
        <begin position="288"/>
        <end position="310"/>
    </location>
</feature>
<proteinExistence type="inferred from homology"/>
<dbReference type="InterPro" id="IPR035906">
    <property type="entry name" value="MetI-like_sf"/>
</dbReference>
<evidence type="ECO:0000256" key="6">
    <source>
        <dbReference type="ARBA" id="ARBA00023136"/>
    </source>
</evidence>
<reference evidence="9 10" key="1">
    <citation type="submission" date="2019-04" db="EMBL/GenBank/DDBJ databases">
        <authorList>
            <person name="Van Vliet M D."/>
        </authorList>
    </citation>
    <scope>NUCLEOTIDE SEQUENCE [LARGE SCALE GENOMIC DNA]</scope>
    <source>
        <strain evidence="9 10">F21</strain>
    </source>
</reference>
<evidence type="ECO:0000313" key="10">
    <source>
        <dbReference type="Proteomes" id="UP000346198"/>
    </source>
</evidence>
<dbReference type="CDD" id="cd06261">
    <property type="entry name" value="TM_PBP2"/>
    <property type="match status" value="1"/>
</dbReference>
<comment type="subcellular location">
    <subcellularLocation>
        <location evidence="1 7">Cell membrane</location>
        <topology evidence="1 7">Multi-pass membrane protein</topology>
    </subcellularLocation>
</comment>
<dbReference type="InterPro" id="IPR045621">
    <property type="entry name" value="BPD_transp_1_N"/>
</dbReference>
<dbReference type="PROSITE" id="PS50928">
    <property type="entry name" value="ABC_TM1"/>
    <property type="match status" value="1"/>
</dbReference>
<feature type="transmembrane region" description="Helical" evidence="7">
    <location>
        <begin position="223"/>
        <end position="242"/>
    </location>
</feature>
<dbReference type="Gene3D" id="1.10.3720.10">
    <property type="entry name" value="MetI-like"/>
    <property type="match status" value="1"/>
</dbReference>
<evidence type="ECO:0000259" key="8">
    <source>
        <dbReference type="PROSITE" id="PS50928"/>
    </source>
</evidence>
<keyword evidence="4 7" id="KW-0812">Transmembrane</keyword>
<feature type="transmembrane region" description="Helical" evidence="7">
    <location>
        <begin position="394"/>
        <end position="417"/>
    </location>
</feature>
<feature type="domain" description="ABC transmembrane type-1" evidence="8">
    <location>
        <begin position="213"/>
        <end position="410"/>
    </location>
</feature>
<keyword evidence="6 7" id="KW-0472">Membrane</keyword>
<evidence type="ECO:0000256" key="7">
    <source>
        <dbReference type="RuleBase" id="RU363032"/>
    </source>
</evidence>
<name>A0A6C2UUZ5_9BACT</name>
<dbReference type="GO" id="GO:0055085">
    <property type="term" value="P:transmembrane transport"/>
    <property type="evidence" value="ECO:0007669"/>
    <property type="project" value="InterPro"/>
</dbReference>
<evidence type="ECO:0000256" key="5">
    <source>
        <dbReference type="ARBA" id="ARBA00022989"/>
    </source>
</evidence>
<dbReference type="PANTHER" id="PTHR30465">
    <property type="entry name" value="INNER MEMBRANE ABC TRANSPORTER"/>
    <property type="match status" value="1"/>
</dbReference>
<protein>
    <submittedName>
        <fullName evidence="9">Glutathione transport system permease protein GsiC</fullName>
    </submittedName>
</protein>
<gene>
    <name evidence="9" type="primary">gsiC</name>
    <name evidence="9" type="ORF">SCARR_05035</name>
</gene>
<dbReference type="Proteomes" id="UP000346198">
    <property type="component" value="Unassembled WGS sequence"/>
</dbReference>
<dbReference type="RefSeq" id="WP_136064882.1">
    <property type="nucleotide sequence ID" value="NZ_CAAHFH010000003.1"/>
</dbReference>
<dbReference type="GO" id="GO:0005886">
    <property type="term" value="C:plasma membrane"/>
    <property type="evidence" value="ECO:0007669"/>
    <property type="project" value="UniProtKB-SubCell"/>
</dbReference>
<dbReference type="InterPro" id="IPR000515">
    <property type="entry name" value="MetI-like"/>
</dbReference>